<dbReference type="EMBL" id="PCXO01000005">
    <property type="protein sequence ID" value="PIR41393.1"/>
    <property type="molecule type" value="Genomic_DNA"/>
</dbReference>
<dbReference type="InterPro" id="IPR007630">
    <property type="entry name" value="RNA_pol_sigma70_r4"/>
</dbReference>
<dbReference type="Proteomes" id="UP000230232">
    <property type="component" value="Unassembled WGS sequence"/>
</dbReference>
<dbReference type="SUPFAM" id="SSF88659">
    <property type="entry name" value="Sigma3 and sigma4 domains of RNA polymerase sigma factors"/>
    <property type="match status" value="1"/>
</dbReference>
<keyword evidence="1" id="KW-0804">Transcription</keyword>
<dbReference type="PRINTS" id="PR00046">
    <property type="entry name" value="SIGMA70FCT"/>
</dbReference>
<dbReference type="InterPro" id="IPR007759">
    <property type="entry name" value="Asxl_HARE-HTH"/>
</dbReference>
<gene>
    <name evidence="3" type="ORF">COV31_00785</name>
</gene>
<dbReference type="GO" id="GO:0006352">
    <property type="term" value="P:DNA-templated transcription initiation"/>
    <property type="evidence" value="ECO:0007669"/>
    <property type="project" value="InterPro"/>
</dbReference>
<sequence>MTVKNSINTKSVVAKLLSALPDRNRDIVSRRFGLADGQKETLESIGKSYGITRERVRQIEEASLTQLRKVVGDYSQIKPHLELAQSILEEHGGIMKEEDLFEQFSGVRKNNSTNAALVIAMTLDNQFSNSGDTDSMHSFWALSGRHIQEAGKSLISLARALEKTKEPVMEADLHQFYQKKTNQTIHPKALLAYASLSKSIDKNIFGEMGLSHWPEINPRGVRDKAYLVLKRANKPLHFREITEGINTAGFNNRKANVQTVHNELIKDKRFVLVGRGIYALSQWGYKSGTVKDVLAQILTETKKPMTRDELIQKVLATRFVKENTILLNLQDSKFKKLSDGRYIINTA</sequence>
<dbReference type="PANTHER" id="PTHR30603">
    <property type="entry name" value="RNA POLYMERASE SIGMA FACTOR RPO"/>
    <property type="match status" value="1"/>
</dbReference>
<feature type="domain" description="HTH HARE-type" evidence="2">
    <location>
        <begin position="219"/>
        <end position="283"/>
    </location>
</feature>
<dbReference type="CDD" id="cd06171">
    <property type="entry name" value="Sigma70_r4"/>
    <property type="match status" value="1"/>
</dbReference>
<evidence type="ECO:0000313" key="4">
    <source>
        <dbReference type="Proteomes" id="UP000230232"/>
    </source>
</evidence>
<dbReference type="InterPro" id="IPR050239">
    <property type="entry name" value="Sigma-70_RNA_pol_init_factors"/>
</dbReference>
<protein>
    <recommendedName>
        <fullName evidence="2">HTH HARE-type domain-containing protein</fullName>
    </recommendedName>
</protein>
<organism evidence="3 4">
    <name type="scientific">Candidatus Yanofskybacteria bacterium CG10_big_fil_rev_8_21_14_0_10_46_23</name>
    <dbReference type="NCBI Taxonomy" id="1975098"/>
    <lineage>
        <taxon>Bacteria</taxon>
        <taxon>Candidatus Yanofskyibacteriota</taxon>
    </lineage>
</organism>
<dbReference type="InterPro" id="IPR013324">
    <property type="entry name" value="RNA_pol_sigma_r3/r4-like"/>
</dbReference>
<dbReference type="Gene3D" id="1.10.10.1250">
    <property type="entry name" value="RNA polymerase, subunit delta, N-terminal domain"/>
    <property type="match status" value="1"/>
</dbReference>
<dbReference type="Gene3D" id="1.10.10.10">
    <property type="entry name" value="Winged helix-like DNA-binding domain superfamily/Winged helix DNA-binding domain"/>
    <property type="match status" value="1"/>
</dbReference>
<reference evidence="3 4" key="1">
    <citation type="submission" date="2017-09" db="EMBL/GenBank/DDBJ databases">
        <title>Depth-based differentiation of microbial function through sediment-hosted aquifers and enrichment of novel symbionts in the deep terrestrial subsurface.</title>
        <authorList>
            <person name="Probst A.J."/>
            <person name="Ladd B."/>
            <person name="Jarett J.K."/>
            <person name="Geller-Mcgrath D.E."/>
            <person name="Sieber C.M."/>
            <person name="Emerson J.B."/>
            <person name="Anantharaman K."/>
            <person name="Thomas B.C."/>
            <person name="Malmstrom R."/>
            <person name="Stieglmeier M."/>
            <person name="Klingl A."/>
            <person name="Woyke T."/>
            <person name="Ryan C.M."/>
            <person name="Banfield J.F."/>
        </authorList>
    </citation>
    <scope>NUCLEOTIDE SEQUENCE [LARGE SCALE GENOMIC DNA]</scope>
    <source>
        <strain evidence="3">CG10_big_fil_rev_8_21_14_0_10_46_23</strain>
    </source>
</reference>
<name>A0A2H0R4F0_9BACT</name>
<accession>A0A2H0R4F0</accession>
<evidence type="ECO:0000256" key="1">
    <source>
        <dbReference type="ARBA" id="ARBA00023163"/>
    </source>
</evidence>
<dbReference type="GO" id="GO:0003700">
    <property type="term" value="F:DNA-binding transcription factor activity"/>
    <property type="evidence" value="ECO:0007669"/>
    <property type="project" value="InterPro"/>
</dbReference>
<dbReference type="PROSITE" id="PS51913">
    <property type="entry name" value="HTH_HARE"/>
    <property type="match status" value="1"/>
</dbReference>
<dbReference type="Pfam" id="PF05066">
    <property type="entry name" value="HARE-HTH"/>
    <property type="match status" value="1"/>
</dbReference>
<comment type="caution">
    <text evidence="3">The sequence shown here is derived from an EMBL/GenBank/DDBJ whole genome shotgun (WGS) entry which is preliminary data.</text>
</comment>
<proteinExistence type="predicted"/>
<dbReference type="AlphaFoldDB" id="A0A2H0R4F0"/>
<dbReference type="InterPro" id="IPR038087">
    <property type="entry name" value="RNAP_delta_N_dom_sf"/>
</dbReference>
<evidence type="ECO:0000313" key="3">
    <source>
        <dbReference type="EMBL" id="PIR41393.1"/>
    </source>
</evidence>
<evidence type="ECO:0000259" key="2">
    <source>
        <dbReference type="PROSITE" id="PS51913"/>
    </source>
</evidence>
<dbReference type="InterPro" id="IPR000943">
    <property type="entry name" value="RNA_pol_sigma70"/>
</dbReference>
<dbReference type="InterPro" id="IPR036388">
    <property type="entry name" value="WH-like_DNA-bd_sf"/>
</dbReference>
<dbReference type="PANTHER" id="PTHR30603:SF47">
    <property type="entry name" value="RNA POLYMERASE SIGMA FACTOR SIGD, CHLOROPLASTIC"/>
    <property type="match status" value="1"/>
</dbReference>
<dbReference type="Pfam" id="PF04545">
    <property type="entry name" value="Sigma70_r4"/>
    <property type="match status" value="1"/>
</dbReference>